<sequence length="36" mass="4117">MYCFLRLGTNMSFRFSQSGIPLVNMMQTVVCIDLLS</sequence>
<reference evidence="1" key="1">
    <citation type="submission" date="2014-09" db="EMBL/GenBank/DDBJ databases">
        <authorList>
            <person name="Magalhaes I.L.F."/>
            <person name="Oliveira U."/>
            <person name="Santos F.R."/>
            <person name="Vidigal T.H.D.A."/>
            <person name="Brescovit A.D."/>
            <person name="Santos A.J."/>
        </authorList>
    </citation>
    <scope>NUCLEOTIDE SEQUENCE</scope>
    <source>
        <tissue evidence="1">Shoot tissue taken approximately 20 cm above the soil surface</tissue>
    </source>
</reference>
<organism evidence="1">
    <name type="scientific">Arundo donax</name>
    <name type="common">Giant reed</name>
    <name type="synonym">Donax arundinaceus</name>
    <dbReference type="NCBI Taxonomy" id="35708"/>
    <lineage>
        <taxon>Eukaryota</taxon>
        <taxon>Viridiplantae</taxon>
        <taxon>Streptophyta</taxon>
        <taxon>Embryophyta</taxon>
        <taxon>Tracheophyta</taxon>
        <taxon>Spermatophyta</taxon>
        <taxon>Magnoliopsida</taxon>
        <taxon>Liliopsida</taxon>
        <taxon>Poales</taxon>
        <taxon>Poaceae</taxon>
        <taxon>PACMAD clade</taxon>
        <taxon>Arundinoideae</taxon>
        <taxon>Arundineae</taxon>
        <taxon>Arundo</taxon>
    </lineage>
</organism>
<evidence type="ECO:0000313" key="1">
    <source>
        <dbReference type="EMBL" id="JAE16385.1"/>
    </source>
</evidence>
<reference evidence="1" key="2">
    <citation type="journal article" date="2015" name="Data Brief">
        <title>Shoot transcriptome of the giant reed, Arundo donax.</title>
        <authorList>
            <person name="Barrero R.A."/>
            <person name="Guerrero F.D."/>
            <person name="Moolhuijzen P."/>
            <person name="Goolsby J.A."/>
            <person name="Tidwell J."/>
            <person name="Bellgard S.E."/>
            <person name="Bellgard M.I."/>
        </authorList>
    </citation>
    <scope>NUCLEOTIDE SEQUENCE</scope>
    <source>
        <tissue evidence="1">Shoot tissue taken approximately 20 cm above the soil surface</tissue>
    </source>
</reference>
<proteinExistence type="predicted"/>
<dbReference type="AlphaFoldDB" id="A0A0A9FU53"/>
<accession>A0A0A9FU53</accession>
<dbReference type="EMBL" id="GBRH01181511">
    <property type="protein sequence ID" value="JAE16385.1"/>
    <property type="molecule type" value="Transcribed_RNA"/>
</dbReference>
<name>A0A0A9FU53_ARUDO</name>
<protein>
    <submittedName>
        <fullName evidence="1">Uncharacterized protein</fullName>
    </submittedName>
</protein>